<proteinExistence type="inferred from homology"/>
<dbReference type="Gramene" id="KMT10875">
    <property type="protein sequence ID" value="KMT10875"/>
    <property type="gene ID" value="BVRB_5g113720"/>
</dbReference>
<comment type="similarity">
    <text evidence="1">Belongs to the class IV-like SAM-binding methyltransferase superfamily. RNA methyltransferase NEP1 family.</text>
</comment>
<evidence type="ECO:0000256" key="2">
    <source>
        <dbReference type="ARBA" id="ARBA00022517"/>
    </source>
</evidence>
<evidence type="ECO:0000256" key="1">
    <source>
        <dbReference type="ARBA" id="ARBA00008115"/>
    </source>
</evidence>
<organism evidence="5 6">
    <name type="scientific">Beta vulgaris subsp. vulgaris</name>
    <name type="common">Beet</name>
    <dbReference type="NCBI Taxonomy" id="3555"/>
    <lineage>
        <taxon>Eukaryota</taxon>
        <taxon>Viridiplantae</taxon>
        <taxon>Streptophyta</taxon>
        <taxon>Embryophyta</taxon>
        <taxon>Tracheophyta</taxon>
        <taxon>Spermatophyta</taxon>
        <taxon>Magnoliopsida</taxon>
        <taxon>eudicotyledons</taxon>
        <taxon>Gunneridae</taxon>
        <taxon>Pentapetalae</taxon>
        <taxon>Caryophyllales</taxon>
        <taxon>Chenopodiaceae</taxon>
        <taxon>Betoideae</taxon>
        <taxon>Beta</taxon>
    </lineage>
</organism>
<dbReference type="EMBL" id="KQ090104">
    <property type="protein sequence ID" value="KMT10875.1"/>
    <property type="molecule type" value="Genomic_DNA"/>
</dbReference>
<protein>
    <recommendedName>
        <fullName evidence="7">Ribosomal RNA small subunit methyltransferase NEP1</fullName>
    </recommendedName>
</protein>
<dbReference type="InterPro" id="IPR005304">
    <property type="entry name" value="Rbsml_bgen_MeTrfase_EMG1/NEP1"/>
</dbReference>
<dbReference type="KEGG" id="bvg:109134972"/>
<dbReference type="PANTHER" id="PTHR12636">
    <property type="entry name" value="NEP1/MRA1"/>
    <property type="match status" value="1"/>
</dbReference>
<dbReference type="SUPFAM" id="SSF75217">
    <property type="entry name" value="alpha/beta knot"/>
    <property type="match status" value="1"/>
</dbReference>
<keyword evidence="2" id="KW-0690">Ribosome biogenesis</keyword>
<dbReference type="AlphaFoldDB" id="A0A0J8CAU3"/>
<dbReference type="GO" id="GO:0070037">
    <property type="term" value="F:rRNA (pseudouridine) methyltransferase activity"/>
    <property type="evidence" value="ECO:0007669"/>
    <property type="project" value="InterPro"/>
</dbReference>
<dbReference type="Proteomes" id="UP000035740">
    <property type="component" value="Chromosome 5"/>
</dbReference>
<dbReference type="OrthoDB" id="269804at2759"/>
<evidence type="ECO:0000313" key="5">
    <source>
        <dbReference type="EMBL" id="KMT10875.1"/>
    </source>
</evidence>
<dbReference type="Pfam" id="PF03587">
    <property type="entry name" value="EMG1"/>
    <property type="match status" value="1"/>
</dbReference>
<evidence type="ECO:0000256" key="4">
    <source>
        <dbReference type="ARBA" id="ARBA00022884"/>
    </source>
</evidence>
<dbReference type="InterPro" id="IPR029026">
    <property type="entry name" value="tRNA_m1G_MTases_N"/>
</dbReference>
<name>A0A0J8CAU3_BETVV</name>
<evidence type="ECO:0008006" key="7">
    <source>
        <dbReference type="Google" id="ProtNLM"/>
    </source>
</evidence>
<dbReference type="GO" id="GO:0032040">
    <property type="term" value="C:small-subunit processome"/>
    <property type="evidence" value="ECO:0007669"/>
    <property type="project" value="TreeGrafter"/>
</dbReference>
<dbReference type="InterPro" id="IPR029028">
    <property type="entry name" value="Alpha/beta_knot_MTases"/>
</dbReference>
<reference evidence="5 6" key="1">
    <citation type="journal article" date="2014" name="Nature">
        <title>The genome of the recently domesticated crop plant sugar beet (Beta vulgaris).</title>
        <authorList>
            <person name="Dohm J.C."/>
            <person name="Minoche A.E."/>
            <person name="Holtgrawe D."/>
            <person name="Capella-Gutierrez S."/>
            <person name="Zakrzewski F."/>
            <person name="Tafer H."/>
            <person name="Rupp O."/>
            <person name="Sorensen T.R."/>
            <person name="Stracke R."/>
            <person name="Reinhardt R."/>
            <person name="Goesmann A."/>
            <person name="Kraft T."/>
            <person name="Schulz B."/>
            <person name="Stadler P.F."/>
            <person name="Schmidt T."/>
            <person name="Gabaldon T."/>
            <person name="Lehrach H."/>
            <person name="Weisshaar B."/>
            <person name="Himmelbauer H."/>
        </authorList>
    </citation>
    <scope>NUCLEOTIDE SEQUENCE [LARGE SCALE GENOMIC DNA]</scope>
    <source>
        <tissue evidence="5">Taproot</tissue>
    </source>
</reference>
<accession>A0A0J8CAU3</accession>
<evidence type="ECO:0000256" key="3">
    <source>
        <dbReference type="ARBA" id="ARBA00022730"/>
    </source>
</evidence>
<dbReference type="CDD" id="cd18088">
    <property type="entry name" value="Nep1-like"/>
    <property type="match status" value="1"/>
</dbReference>
<dbReference type="GO" id="GO:0019843">
    <property type="term" value="F:rRNA binding"/>
    <property type="evidence" value="ECO:0007669"/>
    <property type="project" value="UniProtKB-KW"/>
</dbReference>
<sequence>MVGAVYVKTDSGVTFEVKPHTRIPRTCKRFCGIMVELLEKSCVRAKDSGEVLIRVLKEPLAQHMPENARIIGLSYSSEKLVDVEDYLSAIPDDSELVFVVGTMVHSKVSKDSTDDYISVSGYPLSAKYCLGLVCEALEQKWKLLQG</sequence>
<dbReference type="Gene3D" id="3.40.1280.10">
    <property type="match status" value="1"/>
</dbReference>
<dbReference type="GO" id="GO:0070475">
    <property type="term" value="P:rRNA base methylation"/>
    <property type="evidence" value="ECO:0007669"/>
    <property type="project" value="InterPro"/>
</dbReference>
<evidence type="ECO:0000313" key="6">
    <source>
        <dbReference type="Proteomes" id="UP000035740"/>
    </source>
</evidence>
<dbReference type="OMA" id="CVRAKDS"/>
<gene>
    <name evidence="5" type="ORF">BVRB_5g113720</name>
</gene>
<dbReference type="PANTHER" id="PTHR12636:SF13">
    <property type="entry name" value="RIBOSOMAL RNA SMALL SUBUNIT METHYLTRANSFERASE NEP1-LIKE"/>
    <property type="match status" value="1"/>
</dbReference>
<keyword evidence="6" id="KW-1185">Reference proteome</keyword>
<keyword evidence="3" id="KW-0699">rRNA-binding</keyword>
<keyword evidence="4" id="KW-0694">RNA-binding</keyword>